<dbReference type="RefSeq" id="WP_309937248.1">
    <property type="nucleotide sequence ID" value="NZ_AP025305.1"/>
</dbReference>
<feature type="chain" id="PRO_5041902140" description="Type IX secretion system protein PorV domain-containing protein" evidence="1">
    <location>
        <begin position="23"/>
        <end position="375"/>
    </location>
</feature>
<feature type="domain" description="Type IX secretion system protein PorV" evidence="2">
    <location>
        <begin position="34"/>
        <end position="266"/>
    </location>
</feature>
<dbReference type="AlphaFoldDB" id="A0AAE4BRB5"/>
<evidence type="ECO:0000313" key="3">
    <source>
        <dbReference type="EMBL" id="MDR6237778.1"/>
    </source>
</evidence>
<dbReference type="NCBIfam" id="NF033709">
    <property type="entry name" value="PorV_fam"/>
    <property type="match status" value="1"/>
</dbReference>
<keyword evidence="4" id="KW-1185">Reference proteome</keyword>
<accession>A0AAE4BRB5</accession>
<dbReference type="NCBIfam" id="NF033710">
    <property type="entry name" value="T9SS_OM_PorV"/>
    <property type="match status" value="1"/>
</dbReference>
<proteinExistence type="predicted"/>
<dbReference type="Pfam" id="PF19572">
    <property type="entry name" value="PorV"/>
    <property type="match status" value="1"/>
</dbReference>
<name>A0AAE4BRB5_9BACT</name>
<dbReference type="Gene3D" id="2.40.160.60">
    <property type="entry name" value="Outer membrane protein transport protein (OMPP1/FadL/TodX)"/>
    <property type="match status" value="1"/>
</dbReference>
<feature type="signal peptide" evidence="1">
    <location>
        <begin position="1"/>
        <end position="22"/>
    </location>
</feature>
<gene>
    <name evidence="3" type="ORF">HNQ88_000754</name>
</gene>
<dbReference type="InterPro" id="IPR047799">
    <property type="entry name" value="T9SS_OM_PorV"/>
</dbReference>
<protein>
    <recommendedName>
        <fullName evidence="2">Type IX secretion system protein PorV domain-containing protein</fullName>
    </recommendedName>
</protein>
<evidence type="ECO:0000313" key="4">
    <source>
        <dbReference type="Proteomes" id="UP001185092"/>
    </source>
</evidence>
<evidence type="ECO:0000256" key="1">
    <source>
        <dbReference type="SAM" id="SignalP"/>
    </source>
</evidence>
<organism evidence="3 4">
    <name type="scientific">Aureibacter tunicatorum</name>
    <dbReference type="NCBI Taxonomy" id="866807"/>
    <lineage>
        <taxon>Bacteria</taxon>
        <taxon>Pseudomonadati</taxon>
        <taxon>Bacteroidota</taxon>
        <taxon>Cytophagia</taxon>
        <taxon>Cytophagales</taxon>
        <taxon>Persicobacteraceae</taxon>
        <taxon>Aureibacter</taxon>
    </lineage>
</organism>
<dbReference type="Proteomes" id="UP001185092">
    <property type="component" value="Unassembled WGS sequence"/>
</dbReference>
<comment type="caution">
    <text evidence="3">The sequence shown here is derived from an EMBL/GenBank/DDBJ whole genome shotgun (WGS) entry which is preliminary data.</text>
</comment>
<dbReference type="EMBL" id="JAVDQD010000001">
    <property type="protein sequence ID" value="MDR6237778.1"/>
    <property type="molecule type" value="Genomic_DNA"/>
</dbReference>
<sequence>MNKCRLLFLSLIASFALSNVNAQVNNPDDVGGTKDVIATGVPFLRITPDARGAAMGDVGIATTADANSVHYNAGKLAFIEDDMGASISYTPWLGKIVNDMWVGYLSGYYKINKEQTVNLFLRYFDLGSITFTDESGNYNGESRPREFAVGGTYSRMLSDKIGLGITARYIYSNVLDGVADAVPGNSVSADIGFYYNNDYMLKNGKKTNLALGAAITNIGGKINYGNEDNASFLPTNLGIGASYRYHMDPYNSIAIALDFNKLLVPRDSVDQNISVGAGMIESFGNGFGDLRTNIGVEYWYKDIFAGRTGYQYESADAGGRQYVTLGVGFRYQVFGLDMAYLIPTIDREHPLSETLRFSLLFNFGDRGRVESIKEN</sequence>
<dbReference type="InterPro" id="IPR045741">
    <property type="entry name" value="PorV"/>
</dbReference>
<reference evidence="3" key="1">
    <citation type="submission" date="2023-07" db="EMBL/GenBank/DDBJ databases">
        <title>Genomic Encyclopedia of Type Strains, Phase IV (KMG-IV): sequencing the most valuable type-strain genomes for metagenomic binning, comparative biology and taxonomic classification.</title>
        <authorList>
            <person name="Goeker M."/>
        </authorList>
    </citation>
    <scope>NUCLEOTIDE SEQUENCE</scope>
    <source>
        <strain evidence="3">DSM 26174</strain>
    </source>
</reference>
<keyword evidence="1" id="KW-0732">Signal</keyword>
<evidence type="ECO:0000259" key="2">
    <source>
        <dbReference type="Pfam" id="PF19572"/>
    </source>
</evidence>